<sequence length="101" mass="11448">MQYLRSDWFLLGFNKSVKCSCFLLIGCLQFRGPVAQNGSFSLDVWLYPPRLPLDCPIELHLFCGWAKHFGICTGCIGRFCSPYTDSGSVSAFFPHSNWTQD</sequence>
<proteinExistence type="predicted"/>
<dbReference type="EMBL" id="GBXM01075165">
    <property type="protein sequence ID" value="JAH33412.1"/>
    <property type="molecule type" value="Transcribed_RNA"/>
</dbReference>
<dbReference type="AlphaFoldDB" id="A0A0E9RX18"/>
<protein>
    <submittedName>
        <fullName evidence="1">Uncharacterized protein</fullName>
    </submittedName>
</protein>
<evidence type="ECO:0000313" key="1">
    <source>
        <dbReference type="EMBL" id="JAH33412.1"/>
    </source>
</evidence>
<accession>A0A0E9RX18</accession>
<organism evidence="1">
    <name type="scientific">Anguilla anguilla</name>
    <name type="common">European freshwater eel</name>
    <name type="synonym">Muraena anguilla</name>
    <dbReference type="NCBI Taxonomy" id="7936"/>
    <lineage>
        <taxon>Eukaryota</taxon>
        <taxon>Metazoa</taxon>
        <taxon>Chordata</taxon>
        <taxon>Craniata</taxon>
        <taxon>Vertebrata</taxon>
        <taxon>Euteleostomi</taxon>
        <taxon>Actinopterygii</taxon>
        <taxon>Neopterygii</taxon>
        <taxon>Teleostei</taxon>
        <taxon>Anguilliformes</taxon>
        <taxon>Anguillidae</taxon>
        <taxon>Anguilla</taxon>
    </lineage>
</organism>
<reference evidence="1" key="1">
    <citation type="submission" date="2014-11" db="EMBL/GenBank/DDBJ databases">
        <authorList>
            <person name="Amaro Gonzalez C."/>
        </authorList>
    </citation>
    <scope>NUCLEOTIDE SEQUENCE</scope>
</reference>
<name>A0A0E9RX18_ANGAN</name>
<reference evidence="1" key="2">
    <citation type="journal article" date="2015" name="Fish Shellfish Immunol.">
        <title>Early steps in the European eel (Anguilla anguilla)-Vibrio vulnificus interaction in the gills: Role of the RtxA13 toxin.</title>
        <authorList>
            <person name="Callol A."/>
            <person name="Pajuelo D."/>
            <person name="Ebbesson L."/>
            <person name="Teles M."/>
            <person name="MacKenzie S."/>
            <person name="Amaro C."/>
        </authorList>
    </citation>
    <scope>NUCLEOTIDE SEQUENCE</scope>
</reference>